<evidence type="ECO:0000259" key="9">
    <source>
        <dbReference type="Pfam" id="PF13231"/>
    </source>
</evidence>
<sequence>MIKQESNSPNWFRFLGIAILVIGICFRFAHLDSKVYWHDEAYTSLRISGYTSAELRNERYERGVIRPEDLQKYQGPNDEKSLMGTINGLAKEEPQLPPLYFLMVRLWVQYFGYSVAMMRSFSAIISLLAFPCIYFLAVELFKSSSVGWLAVSLIAVSPFHLLYAQEARPYSLWTVTILLSSWTLLRAIRTKTKLSWVIYAGTLTVGLYGYLFSILVAIAHGIYVFLTEGFRWSKTAIAYVMSFLAAIVAFSPWLLFVISGLRQIEGGVSKSTGEGMSVLKLTKNLVENSSKIFIDFMPRLLQPDDSPYVFLLFLPIILSLVGLFAYSVYFVVSRTEQRVWLLIVTLGAVPLLTLILTDLILQEAQSSASRYLIPSYLAVELSVAYLLATNFTSIWQQRLLRLVTIGVILGGVLSCAIISPAKFWWNKHGEYYTPQIARRINQSSQPLVVTGGNPGRVFALNYLLDNQVSILLLNKGNPPNHIDANQFSDVFFFTPSQELRLKLAKRGYKLKPLINEWEGRSLWRLDK</sequence>
<evidence type="ECO:0000256" key="1">
    <source>
        <dbReference type="ARBA" id="ARBA00004651"/>
    </source>
</evidence>
<keyword evidence="4" id="KW-0808">Transferase</keyword>
<comment type="caution">
    <text evidence="10">The sequence shown here is derived from an EMBL/GenBank/DDBJ whole genome shotgun (WGS) entry which is preliminary data.</text>
</comment>
<evidence type="ECO:0000256" key="4">
    <source>
        <dbReference type="ARBA" id="ARBA00022679"/>
    </source>
</evidence>
<keyword evidence="7 8" id="KW-0472">Membrane</keyword>
<evidence type="ECO:0000313" key="10">
    <source>
        <dbReference type="EMBL" id="HGG03586.1"/>
    </source>
</evidence>
<feature type="transmembrane region" description="Helical" evidence="8">
    <location>
        <begin position="402"/>
        <end position="425"/>
    </location>
</feature>
<feature type="transmembrane region" description="Helical" evidence="8">
    <location>
        <begin position="308"/>
        <end position="332"/>
    </location>
</feature>
<keyword evidence="3" id="KW-0328">Glycosyltransferase</keyword>
<comment type="subcellular location">
    <subcellularLocation>
        <location evidence="1">Cell membrane</location>
        <topology evidence="1">Multi-pass membrane protein</topology>
    </subcellularLocation>
</comment>
<feature type="transmembrane region" description="Helical" evidence="8">
    <location>
        <begin position="339"/>
        <end position="361"/>
    </location>
</feature>
<dbReference type="AlphaFoldDB" id="A0A7C3ZXK1"/>
<feature type="transmembrane region" description="Helical" evidence="8">
    <location>
        <begin position="123"/>
        <end position="140"/>
    </location>
</feature>
<feature type="transmembrane region" description="Helical" evidence="8">
    <location>
        <begin position="238"/>
        <end position="261"/>
    </location>
</feature>
<dbReference type="InterPro" id="IPR050297">
    <property type="entry name" value="LipidA_mod_glycosyltrf_83"/>
</dbReference>
<evidence type="ECO:0000256" key="2">
    <source>
        <dbReference type="ARBA" id="ARBA00022475"/>
    </source>
</evidence>
<dbReference type="PANTHER" id="PTHR33908">
    <property type="entry name" value="MANNOSYLTRANSFERASE YKCB-RELATED"/>
    <property type="match status" value="1"/>
</dbReference>
<feature type="transmembrane region" description="Helical" evidence="8">
    <location>
        <begin position="208"/>
        <end position="226"/>
    </location>
</feature>
<dbReference type="GO" id="GO:0016763">
    <property type="term" value="F:pentosyltransferase activity"/>
    <property type="evidence" value="ECO:0007669"/>
    <property type="project" value="TreeGrafter"/>
</dbReference>
<accession>A0A7C3ZXK1</accession>
<evidence type="ECO:0000256" key="8">
    <source>
        <dbReference type="SAM" id="Phobius"/>
    </source>
</evidence>
<evidence type="ECO:0000256" key="6">
    <source>
        <dbReference type="ARBA" id="ARBA00022989"/>
    </source>
</evidence>
<gene>
    <name evidence="10" type="ORF">ENR15_23845</name>
</gene>
<feature type="transmembrane region" description="Helical" evidence="8">
    <location>
        <begin position="12"/>
        <end position="29"/>
    </location>
</feature>
<dbReference type="Pfam" id="PF13231">
    <property type="entry name" value="PMT_2"/>
    <property type="match status" value="1"/>
</dbReference>
<protein>
    <recommendedName>
        <fullName evidence="9">Glycosyltransferase RgtA/B/C/D-like domain-containing protein</fullName>
    </recommendedName>
</protein>
<evidence type="ECO:0000256" key="3">
    <source>
        <dbReference type="ARBA" id="ARBA00022676"/>
    </source>
</evidence>
<proteinExistence type="predicted"/>
<organism evidence="10">
    <name type="scientific">Planktothricoides sp. SpSt-374</name>
    <dbReference type="NCBI Taxonomy" id="2282167"/>
    <lineage>
        <taxon>Bacteria</taxon>
        <taxon>Bacillati</taxon>
        <taxon>Cyanobacteriota</taxon>
        <taxon>Cyanophyceae</taxon>
        <taxon>Oscillatoriophycideae</taxon>
        <taxon>Oscillatoriales</taxon>
        <taxon>Oscillatoriaceae</taxon>
        <taxon>Planktothricoides</taxon>
    </lineage>
</organism>
<evidence type="ECO:0000256" key="5">
    <source>
        <dbReference type="ARBA" id="ARBA00022692"/>
    </source>
</evidence>
<dbReference type="GO" id="GO:0005886">
    <property type="term" value="C:plasma membrane"/>
    <property type="evidence" value="ECO:0007669"/>
    <property type="project" value="UniProtKB-SubCell"/>
</dbReference>
<keyword evidence="6 8" id="KW-1133">Transmembrane helix</keyword>
<keyword evidence="5 8" id="KW-0812">Transmembrane</keyword>
<dbReference type="InterPro" id="IPR038731">
    <property type="entry name" value="RgtA/B/C-like"/>
</dbReference>
<dbReference type="PANTHER" id="PTHR33908:SF11">
    <property type="entry name" value="MEMBRANE PROTEIN"/>
    <property type="match status" value="1"/>
</dbReference>
<dbReference type="GO" id="GO:0009103">
    <property type="term" value="P:lipopolysaccharide biosynthetic process"/>
    <property type="evidence" value="ECO:0007669"/>
    <property type="project" value="UniProtKB-ARBA"/>
</dbReference>
<feature type="transmembrane region" description="Helical" evidence="8">
    <location>
        <begin position="146"/>
        <end position="163"/>
    </location>
</feature>
<dbReference type="EMBL" id="DSPX01000250">
    <property type="protein sequence ID" value="HGG03586.1"/>
    <property type="molecule type" value="Genomic_DNA"/>
</dbReference>
<name>A0A7C3ZXK1_9CYAN</name>
<evidence type="ECO:0000256" key="7">
    <source>
        <dbReference type="ARBA" id="ARBA00023136"/>
    </source>
</evidence>
<feature type="transmembrane region" description="Helical" evidence="8">
    <location>
        <begin position="373"/>
        <end position="395"/>
    </location>
</feature>
<feature type="domain" description="Glycosyltransferase RgtA/B/C/D-like" evidence="9">
    <location>
        <begin position="97"/>
        <end position="255"/>
    </location>
</feature>
<keyword evidence="2" id="KW-1003">Cell membrane</keyword>
<reference evidence="10" key="1">
    <citation type="journal article" date="2020" name="mSystems">
        <title>Genome- and Community-Level Interaction Insights into Carbon Utilization and Element Cycling Functions of Hydrothermarchaeota in Hydrothermal Sediment.</title>
        <authorList>
            <person name="Zhou Z."/>
            <person name="Liu Y."/>
            <person name="Xu W."/>
            <person name="Pan J."/>
            <person name="Luo Z.H."/>
            <person name="Li M."/>
        </authorList>
    </citation>
    <scope>NUCLEOTIDE SEQUENCE [LARGE SCALE GENOMIC DNA]</scope>
    <source>
        <strain evidence="10">SpSt-374</strain>
    </source>
</reference>